<name>A0A1I1G3Q4_RUMAL</name>
<evidence type="ECO:0008006" key="3">
    <source>
        <dbReference type="Google" id="ProtNLM"/>
    </source>
</evidence>
<dbReference type="PROSITE" id="PS51257">
    <property type="entry name" value="PROKAR_LIPOPROTEIN"/>
    <property type="match status" value="1"/>
</dbReference>
<sequence length="314" mass="36339">MKKIILICIIAVISCTGVWFFKDKTLLRTLSGWKLYSTDCRELLDDNGELDTRIYSSFGLGRMKKLTRLEVESQDKYDFLEKLKNLEVLNVNINEDHTIDISKFPEVRSLKELVIFDCDFTEICTEDISDKMPELESLSFYSCHITDDNIRDISKCNKIKRIQIYGTDEKLYDLYPLTKMDNLEELYLEAYFPDFDLSPIAEMSKLKVLECAVYNDEDLKITTHLSSVQKLIIYSNSFFPNCGDDKPELPENYFDELESLEEFSAYSFTIGDKIDISSLPSNLKEMTFIDCNISENVKNKIAESGIRIKVKDSA</sequence>
<gene>
    <name evidence="1" type="ORF">SAMN02910406_01059</name>
</gene>
<evidence type="ECO:0000313" key="1">
    <source>
        <dbReference type="EMBL" id="SFC04468.1"/>
    </source>
</evidence>
<dbReference type="EMBL" id="FOKQ01000006">
    <property type="protein sequence ID" value="SFC04468.1"/>
    <property type="molecule type" value="Genomic_DNA"/>
</dbReference>
<dbReference type="AlphaFoldDB" id="A0A1I1G3Q4"/>
<dbReference type="Gene3D" id="3.80.10.10">
    <property type="entry name" value="Ribonuclease Inhibitor"/>
    <property type="match status" value="1"/>
</dbReference>
<dbReference type="Proteomes" id="UP000182192">
    <property type="component" value="Unassembled WGS sequence"/>
</dbReference>
<evidence type="ECO:0000313" key="2">
    <source>
        <dbReference type="Proteomes" id="UP000182192"/>
    </source>
</evidence>
<organism evidence="1 2">
    <name type="scientific">Ruminococcus albus</name>
    <dbReference type="NCBI Taxonomy" id="1264"/>
    <lineage>
        <taxon>Bacteria</taxon>
        <taxon>Bacillati</taxon>
        <taxon>Bacillota</taxon>
        <taxon>Clostridia</taxon>
        <taxon>Eubacteriales</taxon>
        <taxon>Oscillospiraceae</taxon>
        <taxon>Ruminococcus</taxon>
    </lineage>
</organism>
<dbReference type="OrthoDB" id="2259885at2"/>
<proteinExistence type="predicted"/>
<accession>A0A1I1G3Q4</accession>
<reference evidence="1 2" key="1">
    <citation type="submission" date="2016-10" db="EMBL/GenBank/DDBJ databases">
        <authorList>
            <person name="de Groot N.N."/>
        </authorList>
    </citation>
    <scope>NUCLEOTIDE SEQUENCE [LARGE SCALE GENOMIC DNA]</scope>
    <source>
        <strain evidence="1 2">AR67</strain>
    </source>
</reference>
<dbReference type="InterPro" id="IPR032675">
    <property type="entry name" value="LRR_dom_sf"/>
</dbReference>
<protein>
    <recommendedName>
        <fullName evidence="3">Leucine rich repeat-containing protein</fullName>
    </recommendedName>
</protein>
<dbReference type="SUPFAM" id="SSF52058">
    <property type="entry name" value="L domain-like"/>
    <property type="match status" value="1"/>
</dbReference>